<comment type="caution">
    <text evidence="1">The sequence shown here is derived from an EMBL/GenBank/DDBJ whole genome shotgun (WGS) entry which is preliminary data.</text>
</comment>
<dbReference type="AlphaFoldDB" id="A0A3R8HP83"/>
<evidence type="ECO:0000313" key="1">
    <source>
        <dbReference type="EMBL" id="RRF87110.1"/>
    </source>
</evidence>
<evidence type="ECO:0000313" key="2">
    <source>
        <dbReference type="Proteomes" id="UP000283868"/>
    </source>
</evidence>
<accession>A0A3R8HP83</accession>
<dbReference type="EMBL" id="QXEN01000011">
    <property type="protein sequence ID" value="RRF87110.1"/>
    <property type="molecule type" value="Genomic_DNA"/>
</dbReference>
<gene>
    <name evidence="1" type="ORF">D2S45_07810</name>
</gene>
<sequence>MSMDFYYLPKEYQQTHKMCFELIGQIEEFLVRDEYKFLQVTTYPIDEVEIPNIQKEDFDVWDYLREHNQAGFRLQLNKSIILGLLKDFCYFMQESLDCSNKMRLVVAYALLRRPLVDNLKILLRFVYDDNFYDDFIKRNDYDPAHLNDDTLREYLDKTDSIRMANSIKGSFIYECIYKKENMGSILNLSNRAIHPVTTRPWNKTGEMNFNFMFATHADIEHLWQHYYAYLPAILLFYVELFNNTIFCLFESEIDKDLYPKKIEKIVDIMQKKPSKTQ</sequence>
<organism evidence="1 2">
    <name type="scientific">Prevotella intermedia</name>
    <dbReference type="NCBI Taxonomy" id="28131"/>
    <lineage>
        <taxon>Bacteria</taxon>
        <taxon>Pseudomonadati</taxon>
        <taxon>Bacteroidota</taxon>
        <taxon>Bacteroidia</taxon>
        <taxon>Bacteroidales</taxon>
        <taxon>Prevotellaceae</taxon>
        <taxon>Prevotella</taxon>
    </lineage>
</organism>
<protein>
    <submittedName>
        <fullName evidence="1">Uncharacterized protein</fullName>
    </submittedName>
</protein>
<name>A0A3R8HP83_PREIN</name>
<dbReference type="Proteomes" id="UP000283868">
    <property type="component" value="Unassembled WGS sequence"/>
</dbReference>
<reference evidence="1 2" key="1">
    <citation type="submission" date="2018-08" db="EMBL/GenBank/DDBJ databases">
        <title>Comparative analysis of Prevotella intermedia strains.</title>
        <authorList>
            <person name="Moon J.-H."/>
            <person name="Lee J.-H."/>
        </authorList>
    </citation>
    <scope>NUCLEOTIDE SEQUENCE [LARGE SCALE GENOMIC DNA]</scope>
    <source>
        <strain evidence="1 2">ATCC 15033</strain>
    </source>
</reference>
<proteinExistence type="predicted"/>
<keyword evidence="2" id="KW-1185">Reference proteome</keyword>